<dbReference type="AlphaFoldDB" id="A0A7C9J627"/>
<evidence type="ECO:0000313" key="2">
    <source>
        <dbReference type="EMBL" id="NAS24820.1"/>
    </source>
</evidence>
<dbReference type="Proteomes" id="UP000479526">
    <property type="component" value="Unassembled WGS sequence"/>
</dbReference>
<protein>
    <submittedName>
        <fullName evidence="2">Uncharacterized protein</fullName>
    </submittedName>
</protein>
<proteinExistence type="predicted"/>
<dbReference type="RefSeq" id="WP_161481955.1">
    <property type="nucleotide sequence ID" value="NZ_WXEW01000007.1"/>
</dbReference>
<sequence length="175" mass="17805">MRSLLWSAVALAAGLVLTPLPPAAADDDIGGVSCLSGTLQLRYTPGLTFTEKTIRVRGTGDLSSCQSAKHPGITRGVVRVRATVTGRCPGPIDPASAKVTITWNDGTRSTITESAFSRVGKALHVEGDVAAGAFKGGVAHADGRATGNLIAAAAACLTGGFTRSSVVVERFSVDA</sequence>
<keyword evidence="1" id="KW-0732">Signal</keyword>
<evidence type="ECO:0000256" key="1">
    <source>
        <dbReference type="SAM" id="SignalP"/>
    </source>
</evidence>
<organism evidence="2 3">
    <name type="scientific">Herbidospora solisilvae</name>
    <dbReference type="NCBI Taxonomy" id="2696284"/>
    <lineage>
        <taxon>Bacteria</taxon>
        <taxon>Bacillati</taxon>
        <taxon>Actinomycetota</taxon>
        <taxon>Actinomycetes</taxon>
        <taxon>Streptosporangiales</taxon>
        <taxon>Streptosporangiaceae</taxon>
        <taxon>Herbidospora</taxon>
    </lineage>
</organism>
<name>A0A7C9J627_9ACTN</name>
<gene>
    <name evidence="2" type="ORF">GT755_24430</name>
</gene>
<comment type="caution">
    <text evidence="2">The sequence shown here is derived from an EMBL/GenBank/DDBJ whole genome shotgun (WGS) entry which is preliminary data.</text>
</comment>
<feature type="signal peptide" evidence="1">
    <location>
        <begin position="1"/>
        <end position="24"/>
    </location>
</feature>
<reference evidence="2 3" key="1">
    <citation type="submission" date="2020-01" db="EMBL/GenBank/DDBJ databases">
        <title>Herbidospora sp. NEAU-GS84 nov., a novel actinomycete isolated from soil.</title>
        <authorList>
            <person name="Han L."/>
        </authorList>
    </citation>
    <scope>NUCLEOTIDE SEQUENCE [LARGE SCALE GENOMIC DNA]</scope>
    <source>
        <strain evidence="2 3">NEAU-GS84</strain>
    </source>
</reference>
<keyword evidence="3" id="KW-1185">Reference proteome</keyword>
<evidence type="ECO:0000313" key="3">
    <source>
        <dbReference type="Proteomes" id="UP000479526"/>
    </source>
</evidence>
<feature type="chain" id="PRO_5038710319" evidence="1">
    <location>
        <begin position="25"/>
        <end position="175"/>
    </location>
</feature>
<dbReference type="EMBL" id="WXEW01000007">
    <property type="protein sequence ID" value="NAS24820.1"/>
    <property type="molecule type" value="Genomic_DNA"/>
</dbReference>
<accession>A0A7C9J627</accession>